<dbReference type="RefSeq" id="WP_039678399.1">
    <property type="nucleotide sequence ID" value="NZ_JAWGXO010000003.1"/>
</dbReference>
<dbReference type="AlphaFoldDB" id="A0A0B3WV41"/>
<dbReference type="InterPro" id="IPR011650">
    <property type="entry name" value="Peptidase_M20_dimer"/>
</dbReference>
<dbReference type="Pfam" id="PF01546">
    <property type="entry name" value="Peptidase_M20"/>
    <property type="match status" value="1"/>
</dbReference>
<dbReference type="GO" id="GO:0005737">
    <property type="term" value="C:cytoplasm"/>
    <property type="evidence" value="ECO:0007669"/>
    <property type="project" value="TreeGrafter"/>
</dbReference>
<accession>A0A0B3WV41</accession>
<dbReference type="Gene3D" id="3.40.630.10">
    <property type="entry name" value="Zn peptidases"/>
    <property type="match status" value="1"/>
</dbReference>
<dbReference type="InterPro" id="IPR036264">
    <property type="entry name" value="Bact_exopeptidase_dim_dom"/>
</dbReference>
<keyword evidence="4" id="KW-1185">Reference proteome</keyword>
<protein>
    <recommendedName>
        <fullName evidence="1">Peptidase M20 domain-containing protein 2</fullName>
    </recommendedName>
</protein>
<dbReference type="PIRSF" id="PIRSF037226">
    <property type="entry name" value="Amidohydrolase_ACY1L2_prd"/>
    <property type="match status" value="1"/>
</dbReference>
<dbReference type="InterPro" id="IPR017144">
    <property type="entry name" value="Xaa-Arg_dipeptidase"/>
</dbReference>
<dbReference type="CDD" id="cd03887">
    <property type="entry name" value="M20_Acy1L2"/>
    <property type="match status" value="1"/>
</dbReference>
<dbReference type="PANTHER" id="PTHR30575:SF0">
    <property type="entry name" value="XAA-ARG DIPEPTIDASE"/>
    <property type="match status" value="1"/>
</dbReference>
<name>A0A0B3WV41_9FIRM</name>
<dbReference type="SUPFAM" id="SSF55031">
    <property type="entry name" value="Bacterial exopeptidase dimerisation domain"/>
    <property type="match status" value="1"/>
</dbReference>
<feature type="domain" description="Peptidase M20 dimerisation" evidence="2">
    <location>
        <begin position="170"/>
        <end position="258"/>
    </location>
</feature>
<sequence length="374" mass="40794">MKELLNKEVENLRNELVEISEYMYHNPELGNEEFKSVQKLTSLLEEHNFIVEKEFLGLKTAFRAVYDSNKPGLTVGYLCEYDALPEIGHGCGHNMIGTMSAGAGVILSKILDEVGGRIIVYGTPAEETDGAKVIFAEEGVFEELDAAMILHPSNATSKSGTSMALYPLQFTYKGKTAHAASCPQDGINALNSVIQLFNGIDALRQHVTPDVRMHGIITNGGVAANIVPDEAVAQFYFRAAKKETVTELLEKVKAIAEGAALMTGATLEMERFELPYDNLVTHENLSDAFTENLKELGITEFATDKIFGSSDIGNVSHIVPTIHPNIGICDRSVISHSREMADATVTKLGHERLITGTLALAYTGYDVLTKKVEL</sequence>
<dbReference type="InterPro" id="IPR002933">
    <property type="entry name" value="Peptidase_M20"/>
</dbReference>
<dbReference type="OrthoDB" id="9781032at2"/>
<comment type="caution">
    <text evidence="3">The sequence shown here is derived from an EMBL/GenBank/DDBJ whole genome shotgun (WGS) entry which is preliminary data.</text>
</comment>
<dbReference type="STRING" id="1577792.QX51_02860"/>
<dbReference type="GO" id="GO:0046657">
    <property type="term" value="P:folic acid catabolic process"/>
    <property type="evidence" value="ECO:0007669"/>
    <property type="project" value="TreeGrafter"/>
</dbReference>
<dbReference type="Pfam" id="PF07687">
    <property type="entry name" value="M20_dimer"/>
    <property type="match status" value="1"/>
</dbReference>
<dbReference type="InterPro" id="IPR052030">
    <property type="entry name" value="Peptidase_M20/M20A_hydrolases"/>
</dbReference>
<evidence type="ECO:0000256" key="1">
    <source>
        <dbReference type="PIRNR" id="PIRNR037226"/>
    </source>
</evidence>
<gene>
    <name evidence="3" type="ORF">QX51_02860</name>
</gene>
<dbReference type="EMBL" id="JWHR01000032">
    <property type="protein sequence ID" value="KHS58455.1"/>
    <property type="molecule type" value="Genomic_DNA"/>
</dbReference>
<evidence type="ECO:0000313" key="3">
    <source>
        <dbReference type="EMBL" id="KHS58455.1"/>
    </source>
</evidence>
<dbReference type="GO" id="GO:0016805">
    <property type="term" value="F:dipeptidase activity"/>
    <property type="evidence" value="ECO:0007669"/>
    <property type="project" value="InterPro"/>
</dbReference>
<dbReference type="Gene3D" id="3.30.70.360">
    <property type="match status" value="1"/>
</dbReference>
<dbReference type="Proteomes" id="UP000031189">
    <property type="component" value="Unassembled WGS sequence"/>
</dbReference>
<dbReference type="SUPFAM" id="SSF53187">
    <property type="entry name" value="Zn-dependent exopeptidases"/>
    <property type="match status" value="1"/>
</dbReference>
<evidence type="ECO:0000313" key="4">
    <source>
        <dbReference type="Proteomes" id="UP000031189"/>
    </source>
</evidence>
<reference evidence="3 4" key="1">
    <citation type="submission" date="2014-12" db="EMBL/GenBank/DDBJ databases">
        <title>Draft genome sequence of Terrisporobacter sp. 08-306576, isolated from the blood culture of a bacteremia patient.</title>
        <authorList>
            <person name="Lund L.C."/>
            <person name="Sydenham T.V."/>
            <person name="Hogh S.V."/>
            <person name="Skov M.N."/>
            <person name="Kemp M."/>
            <person name="Justesen U.S."/>
        </authorList>
    </citation>
    <scope>NUCLEOTIDE SEQUENCE [LARGE SCALE GENOMIC DNA]</scope>
    <source>
        <strain evidence="3 4">08-306576</strain>
    </source>
</reference>
<dbReference type="PANTHER" id="PTHR30575">
    <property type="entry name" value="PEPTIDASE M20"/>
    <property type="match status" value="1"/>
</dbReference>
<organism evidence="3 4">
    <name type="scientific">Terrisporobacter othiniensis</name>
    <dbReference type="NCBI Taxonomy" id="1577792"/>
    <lineage>
        <taxon>Bacteria</taxon>
        <taxon>Bacillati</taxon>
        <taxon>Bacillota</taxon>
        <taxon>Clostridia</taxon>
        <taxon>Peptostreptococcales</taxon>
        <taxon>Peptostreptococcaceae</taxon>
        <taxon>Terrisporobacter</taxon>
    </lineage>
</organism>
<dbReference type="FunFam" id="3.30.70.360:FF:000004">
    <property type="entry name" value="Peptidase M20 domain-containing protein 2"/>
    <property type="match status" value="1"/>
</dbReference>
<dbReference type="InterPro" id="IPR017439">
    <property type="entry name" value="Amidohydrolase"/>
</dbReference>
<comment type="similarity">
    <text evidence="1">Belongs to the peptidase M20A family.</text>
</comment>
<dbReference type="NCBIfam" id="TIGR01891">
    <property type="entry name" value="amidohydrolases"/>
    <property type="match status" value="1"/>
</dbReference>
<proteinExistence type="inferred from homology"/>
<keyword evidence="3" id="KW-0378">Hydrolase</keyword>
<evidence type="ECO:0000259" key="2">
    <source>
        <dbReference type="Pfam" id="PF07687"/>
    </source>
</evidence>
<dbReference type="GO" id="GO:0071713">
    <property type="term" value="F:para-aminobenzoyl-glutamate hydrolase activity"/>
    <property type="evidence" value="ECO:0007669"/>
    <property type="project" value="TreeGrafter"/>
</dbReference>